<dbReference type="EMBL" id="QMIE01000002">
    <property type="protein sequence ID" value="TVM19182.1"/>
    <property type="molecule type" value="Genomic_DNA"/>
</dbReference>
<reference evidence="1 2" key="1">
    <citation type="submission" date="2018-06" db="EMBL/GenBank/DDBJ databases">
        <title>Complete genome of Desulfovibrio indonesiensis P37SLT.</title>
        <authorList>
            <person name="Crispim J.S."/>
            <person name="Vidigal P.M.P."/>
            <person name="Silva L.C.F."/>
            <person name="Laguardia C.N."/>
            <person name="Araujo L.C."/>
            <person name="Dias R.S."/>
            <person name="Sousa M.P."/>
            <person name="Paula S.O."/>
            <person name="Silva C."/>
        </authorList>
    </citation>
    <scope>NUCLEOTIDE SEQUENCE [LARGE SCALE GENOMIC DNA]</scope>
    <source>
        <strain evidence="1 2">P37SLT</strain>
    </source>
</reference>
<gene>
    <name evidence="1" type="ORF">DPQ33_02150</name>
</gene>
<proteinExistence type="predicted"/>
<evidence type="ECO:0000313" key="1">
    <source>
        <dbReference type="EMBL" id="TVM19182.1"/>
    </source>
</evidence>
<organism evidence="1 2">
    <name type="scientific">Oceanidesulfovibrio indonesiensis</name>
    <dbReference type="NCBI Taxonomy" id="54767"/>
    <lineage>
        <taxon>Bacteria</taxon>
        <taxon>Pseudomonadati</taxon>
        <taxon>Thermodesulfobacteriota</taxon>
        <taxon>Desulfovibrionia</taxon>
        <taxon>Desulfovibrionales</taxon>
        <taxon>Desulfovibrionaceae</taxon>
        <taxon>Oceanidesulfovibrio</taxon>
    </lineage>
</organism>
<protein>
    <submittedName>
        <fullName evidence="1">Uncharacterized protein</fullName>
    </submittedName>
</protein>
<dbReference type="Proteomes" id="UP000448292">
    <property type="component" value="Unassembled WGS sequence"/>
</dbReference>
<evidence type="ECO:0000313" key="2">
    <source>
        <dbReference type="Proteomes" id="UP000448292"/>
    </source>
</evidence>
<comment type="caution">
    <text evidence="1">The sequence shown here is derived from an EMBL/GenBank/DDBJ whole genome shotgun (WGS) entry which is preliminary data.</text>
</comment>
<dbReference type="RefSeq" id="WP_144301540.1">
    <property type="nucleotide sequence ID" value="NZ_QMIE01000002.1"/>
</dbReference>
<accession>A0A7M3MHL7</accession>
<name>A0A7M3MHL7_9BACT</name>
<dbReference type="InterPro" id="IPR009057">
    <property type="entry name" value="Homeodomain-like_sf"/>
</dbReference>
<keyword evidence="2" id="KW-1185">Reference proteome</keyword>
<sequence>MVSMTTKDKKSAQREAIAEAAAAVFAGTTVAETAARAGVDKCSVYEYYAICSLRSSNGSWGSWPMQCRPGRQPAHRPWSGCWDFRKQ</sequence>
<dbReference type="AlphaFoldDB" id="A0A7M3MHL7"/>
<dbReference type="Gene3D" id="1.10.10.60">
    <property type="entry name" value="Homeodomain-like"/>
    <property type="match status" value="1"/>
</dbReference>
<dbReference type="SUPFAM" id="SSF46689">
    <property type="entry name" value="Homeodomain-like"/>
    <property type="match status" value="1"/>
</dbReference>